<dbReference type="InterPro" id="IPR040734">
    <property type="entry name" value="Zyg-1_PB2"/>
</dbReference>
<dbReference type="InterPro" id="IPR047108">
    <property type="entry name" value="Plk4-like_POLO_box_2_sf"/>
</dbReference>
<dbReference type="Gene3D" id="3.30.1120.130">
    <property type="match status" value="1"/>
</dbReference>
<dbReference type="Proteomes" id="UP000095282">
    <property type="component" value="Unplaced"/>
</dbReference>
<dbReference type="eggNOG" id="KOG0032">
    <property type="taxonomic scope" value="Eukaryota"/>
</dbReference>
<evidence type="ECO:0000313" key="4">
    <source>
        <dbReference type="WBParaSite" id="Csp11.Scaffold629.g11356.t1"/>
    </source>
</evidence>
<protein>
    <submittedName>
        <fullName evidence="4">Polo_box_3 domain-containing protein</fullName>
    </submittedName>
</protein>
<evidence type="ECO:0000313" key="3">
    <source>
        <dbReference type="Proteomes" id="UP000095282"/>
    </source>
</evidence>
<dbReference type="AlphaFoldDB" id="A0A1I7TSL3"/>
<feature type="domain" description="Zyg-1 polo box" evidence="2">
    <location>
        <begin position="29"/>
        <end position="127"/>
    </location>
</feature>
<dbReference type="WBParaSite" id="Csp11.Scaffold629.g11356.t1">
    <property type="protein sequence ID" value="Csp11.Scaffold629.g11356.t1"/>
    <property type="gene ID" value="Csp11.Scaffold629.g11356"/>
</dbReference>
<dbReference type="Pfam" id="PF18544">
    <property type="entry name" value="Polo_box_3"/>
    <property type="match status" value="1"/>
</dbReference>
<accession>A0A1I7TSL3</accession>
<feature type="compositionally biased region" description="Polar residues" evidence="1">
    <location>
        <begin position="171"/>
        <end position="188"/>
    </location>
</feature>
<proteinExistence type="predicted"/>
<name>A0A1I7TSL3_9PELO</name>
<sequence>MFRQSQLPKEVLNDYLRLQKMVASNLSIRVAKITFRRPPQFPDAIAQLMENGDLRIKLPKSIIVRKKDNGEIYNCVDGLASKKEEVHGSNLTKVREVYTYLIRFEQCLQGMGHGMICFPIVFSAGPDITANYNNSPSSMLPSSNISRFPFSNLSTNQQSLVPHSAPFLNKPMSSRPLSNAQRRVSTDENMTPAVAQIKYTMKKDRVSQKVRSIQAPDGRVLRFSTSTADQFIFSDPSIRPDDQRFMRTGRVPERASEMLAALLELSRKH</sequence>
<evidence type="ECO:0000259" key="2">
    <source>
        <dbReference type="Pfam" id="PF18544"/>
    </source>
</evidence>
<keyword evidence="3" id="KW-1185">Reference proteome</keyword>
<reference evidence="4" key="1">
    <citation type="submission" date="2016-11" db="UniProtKB">
        <authorList>
            <consortium name="WormBaseParasite"/>
        </authorList>
    </citation>
    <scope>IDENTIFICATION</scope>
</reference>
<dbReference type="STRING" id="1561998.A0A1I7TSL3"/>
<feature type="region of interest" description="Disordered" evidence="1">
    <location>
        <begin position="166"/>
        <end position="188"/>
    </location>
</feature>
<evidence type="ECO:0000256" key="1">
    <source>
        <dbReference type="SAM" id="MobiDB-lite"/>
    </source>
</evidence>
<organism evidence="3 4">
    <name type="scientific">Caenorhabditis tropicalis</name>
    <dbReference type="NCBI Taxonomy" id="1561998"/>
    <lineage>
        <taxon>Eukaryota</taxon>
        <taxon>Metazoa</taxon>
        <taxon>Ecdysozoa</taxon>
        <taxon>Nematoda</taxon>
        <taxon>Chromadorea</taxon>
        <taxon>Rhabditida</taxon>
        <taxon>Rhabditina</taxon>
        <taxon>Rhabditomorpha</taxon>
        <taxon>Rhabditoidea</taxon>
        <taxon>Rhabditidae</taxon>
        <taxon>Peloderinae</taxon>
        <taxon>Caenorhabditis</taxon>
    </lineage>
</organism>